<keyword evidence="7" id="KW-0067">ATP-binding</keyword>
<name>A0A8J6PP61_9HYPH</name>
<comment type="caution">
    <text evidence="9">The sequence shown here is derived from an EMBL/GenBank/DDBJ whole genome shotgun (WGS) entry which is preliminary data.</text>
</comment>
<dbReference type="PANTHER" id="PTHR41523:SF7">
    <property type="entry name" value="HISTIDINE KINASE"/>
    <property type="match status" value="1"/>
</dbReference>
<organism evidence="9 10">
    <name type="scientific">Oryzicola mucosus</name>
    <dbReference type="NCBI Taxonomy" id="2767425"/>
    <lineage>
        <taxon>Bacteria</taxon>
        <taxon>Pseudomonadati</taxon>
        <taxon>Pseudomonadota</taxon>
        <taxon>Alphaproteobacteria</taxon>
        <taxon>Hyphomicrobiales</taxon>
        <taxon>Phyllobacteriaceae</taxon>
        <taxon>Oryzicola</taxon>
    </lineage>
</organism>
<dbReference type="GO" id="GO:0004673">
    <property type="term" value="F:protein histidine kinase activity"/>
    <property type="evidence" value="ECO:0007669"/>
    <property type="project" value="UniProtKB-EC"/>
</dbReference>
<dbReference type="InterPro" id="IPR011102">
    <property type="entry name" value="Sig_transdc_His_kinase_HWE"/>
</dbReference>
<evidence type="ECO:0000256" key="4">
    <source>
        <dbReference type="ARBA" id="ARBA00022679"/>
    </source>
</evidence>
<keyword evidence="6 9" id="KW-0418">Kinase</keyword>
<gene>
    <name evidence="9" type="ORF">ICI42_21640</name>
</gene>
<keyword evidence="5" id="KW-0547">Nucleotide-binding</keyword>
<proteinExistence type="predicted"/>
<dbReference type="GO" id="GO:0005524">
    <property type="term" value="F:ATP binding"/>
    <property type="evidence" value="ECO:0007669"/>
    <property type="project" value="UniProtKB-KW"/>
</dbReference>
<dbReference type="PANTHER" id="PTHR41523">
    <property type="entry name" value="TWO-COMPONENT SYSTEM SENSOR PROTEIN"/>
    <property type="match status" value="1"/>
</dbReference>
<dbReference type="EC" id="2.7.13.3" evidence="2"/>
<evidence type="ECO:0000256" key="1">
    <source>
        <dbReference type="ARBA" id="ARBA00000085"/>
    </source>
</evidence>
<feature type="domain" description="Signal transduction histidine kinase HWE region" evidence="8">
    <location>
        <begin position="125"/>
        <end position="207"/>
    </location>
</feature>
<sequence>MPARFAPALLQASRNAGVAVAYHDLANELVWAHNFERYTRPDGSSEMTTSLASPRMVEMRSRVASTGKAEGFEISSADDAGLHWFDVWIDPDVAAEGRIEGLVTTLVETTEHKRRDQTLKALLREVSHRSRNLLAIAQSIATQTGRYTDTIEAFLGRFRGRLQALATSQDLVTSSNWRGAGFRETVTSQMARYTQRTPSALKISGADPYLNPNAALHVALAIHELTVNSVSHGALKTAGGEVTVTAKIAPDPSSHEPQLTIVWCEHLPLGPSEGEIRRRFGSVTLERAVPAALNGTARLEIGPGEVCYQLIVPGSNFETATTPAD</sequence>
<keyword evidence="3" id="KW-0597">Phosphoprotein</keyword>
<dbReference type="Proteomes" id="UP000643405">
    <property type="component" value="Unassembled WGS sequence"/>
</dbReference>
<evidence type="ECO:0000256" key="6">
    <source>
        <dbReference type="ARBA" id="ARBA00022777"/>
    </source>
</evidence>
<protein>
    <recommendedName>
        <fullName evidence="2">histidine kinase</fullName>
        <ecNumber evidence="2">2.7.13.3</ecNumber>
    </recommendedName>
</protein>
<reference evidence="9" key="1">
    <citation type="submission" date="2020-09" db="EMBL/GenBank/DDBJ databases">
        <title>Genome seq and assembly of Tianweitania sp.</title>
        <authorList>
            <person name="Chhetri G."/>
        </authorList>
    </citation>
    <scope>NUCLEOTIDE SEQUENCE</scope>
    <source>
        <strain evidence="9">Rool2</strain>
    </source>
</reference>
<dbReference type="EMBL" id="JACVVX010000011">
    <property type="protein sequence ID" value="MBD0417246.1"/>
    <property type="molecule type" value="Genomic_DNA"/>
</dbReference>
<accession>A0A8J6PP61</accession>
<evidence type="ECO:0000256" key="5">
    <source>
        <dbReference type="ARBA" id="ARBA00022741"/>
    </source>
</evidence>
<evidence type="ECO:0000313" key="9">
    <source>
        <dbReference type="EMBL" id="MBD0417246.1"/>
    </source>
</evidence>
<keyword evidence="10" id="KW-1185">Reference proteome</keyword>
<evidence type="ECO:0000256" key="2">
    <source>
        <dbReference type="ARBA" id="ARBA00012438"/>
    </source>
</evidence>
<keyword evidence="4" id="KW-0808">Transferase</keyword>
<evidence type="ECO:0000259" key="8">
    <source>
        <dbReference type="SMART" id="SM00911"/>
    </source>
</evidence>
<dbReference type="AlphaFoldDB" id="A0A8J6PP61"/>
<evidence type="ECO:0000256" key="7">
    <source>
        <dbReference type="ARBA" id="ARBA00022840"/>
    </source>
</evidence>
<dbReference type="SMART" id="SM00911">
    <property type="entry name" value="HWE_HK"/>
    <property type="match status" value="1"/>
</dbReference>
<evidence type="ECO:0000313" key="10">
    <source>
        <dbReference type="Proteomes" id="UP000643405"/>
    </source>
</evidence>
<comment type="catalytic activity">
    <reaction evidence="1">
        <text>ATP + protein L-histidine = ADP + protein N-phospho-L-histidine.</text>
        <dbReference type="EC" id="2.7.13.3"/>
    </reaction>
</comment>
<evidence type="ECO:0000256" key="3">
    <source>
        <dbReference type="ARBA" id="ARBA00022553"/>
    </source>
</evidence>
<dbReference type="Pfam" id="PF07536">
    <property type="entry name" value="HWE_HK"/>
    <property type="match status" value="1"/>
</dbReference>